<gene>
    <name evidence="6" type="ORF">HUE56_23635</name>
</gene>
<sequence length="414" mass="43648">MASIMTNTSAMTALQTLRRVTGDLETTQDRISTGLKVNNAKDNAAYWSIATTMKADVAGFKAVKESLELGSGTTNTASVASKNIVENLQTLKARVIAGQTNGVDKSLIQNDVDQLVKLIKGAAADASFNGDNLLRVTYSNDGTAKDKNVAILASLSRSDGSVDPSYIEFQRQDMRVESIVGKATIEQQVDSTNATKAKVDIKLGAPGDTFIDGQNLGLGSLTLTVTKEDGSKADVTVDLSAQTYDTDLATTQGNIATAVNTALTAAGGDFQVAFTGDTLTFTDQDKNTDGNFTAQVSGLWVGSKESDAFGGLADLTQIDVVNNSKKSLEVINKLLDSAIGKASVIGSIENRVSVQNDFVSKLTDSMNKGIGALVDADMNEESSRLQALQVQQQLAIQALSIANQGPQNILSLFR</sequence>
<dbReference type="Pfam" id="PF00669">
    <property type="entry name" value="Flagellin_N"/>
    <property type="match status" value="1"/>
</dbReference>
<dbReference type="InterPro" id="IPR046358">
    <property type="entry name" value="Flagellin_C"/>
</dbReference>
<proteinExistence type="inferred from homology"/>
<geneLocation type="plasmid" evidence="6 7">
    <name>unnamed5</name>
</geneLocation>
<dbReference type="GO" id="GO:0009288">
    <property type="term" value="C:bacterial-type flagellum"/>
    <property type="evidence" value="ECO:0007669"/>
    <property type="project" value="UniProtKB-SubCell"/>
</dbReference>
<evidence type="ECO:0000313" key="6">
    <source>
        <dbReference type="EMBL" id="QKS53495.1"/>
    </source>
</evidence>
<keyword evidence="6" id="KW-0614">Plasmid</keyword>
<keyword evidence="2 3" id="KW-0975">Bacterial flagellum</keyword>
<dbReference type="OrthoDB" id="8328560at2"/>
<keyword evidence="7" id="KW-1185">Reference proteome</keyword>
<dbReference type="PANTHER" id="PTHR42792:SF2">
    <property type="entry name" value="FLAGELLIN"/>
    <property type="match status" value="1"/>
</dbReference>
<keyword evidence="6" id="KW-0966">Cell projection</keyword>
<comment type="similarity">
    <text evidence="1 3">Belongs to the bacterial flagellin family.</text>
</comment>
<keyword evidence="6" id="KW-0282">Flagellum</keyword>
<comment type="function">
    <text evidence="3">Flagellin is the subunit protein which polymerizes to form the filaments of bacterial flagella.</text>
</comment>
<dbReference type="PRINTS" id="PR00207">
    <property type="entry name" value="FLAGELLIN"/>
</dbReference>
<reference evidence="6 7" key="1">
    <citation type="submission" date="2020-06" db="EMBL/GenBank/DDBJ databases">
        <title>Complete genome of Azosprillum oryzae KACC14407.</title>
        <authorList>
            <person name="Kim M."/>
            <person name="Park Y.-J."/>
            <person name="Shin J.-H."/>
        </authorList>
    </citation>
    <scope>NUCLEOTIDE SEQUENCE [LARGE SCALE GENOMIC DNA]</scope>
    <source>
        <strain evidence="6 7">KACC 14407</strain>
        <plasmid evidence="6 7">unnamed5</plasmid>
    </source>
</reference>
<feature type="domain" description="Flagellin N-terminal" evidence="4">
    <location>
        <begin position="4"/>
        <end position="135"/>
    </location>
</feature>
<dbReference type="Gene3D" id="1.20.1330.10">
    <property type="entry name" value="f41 fragment of flagellin, N-terminal domain"/>
    <property type="match status" value="1"/>
</dbReference>
<evidence type="ECO:0000256" key="2">
    <source>
        <dbReference type="ARBA" id="ARBA00023143"/>
    </source>
</evidence>
<name>A0A6N1ANU4_9PROT</name>
<feature type="domain" description="Flagellin C-terminal" evidence="5">
    <location>
        <begin position="335"/>
        <end position="413"/>
    </location>
</feature>
<keyword evidence="3" id="KW-0964">Secreted</keyword>
<accession>A0A6N1ANU4</accession>
<organism evidence="6 7">
    <name type="scientific">Azospirillum oryzae</name>
    <dbReference type="NCBI Taxonomy" id="286727"/>
    <lineage>
        <taxon>Bacteria</taxon>
        <taxon>Pseudomonadati</taxon>
        <taxon>Pseudomonadota</taxon>
        <taxon>Alphaproteobacteria</taxon>
        <taxon>Rhodospirillales</taxon>
        <taxon>Azospirillaceae</taxon>
        <taxon>Azospirillum</taxon>
    </lineage>
</organism>
<dbReference type="RefSeq" id="WP_149200668.1">
    <property type="nucleotide sequence ID" value="NZ_BSOV01000026.1"/>
</dbReference>
<dbReference type="Pfam" id="PF00700">
    <property type="entry name" value="Flagellin_C"/>
    <property type="match status" value="1"/>
</dbReference>
<keyword evidence="6" id="KW-0969">Cilium</keyword>
<dbReference type="Proteomes" id="UP000509702">
    <property type="component" value="Plasmid unnamed5"/>
</dbReference>
<dbReference type="EMBL" id="CP054620">
    <property type="protein sequence ID" value="QKS53495.1"/>
    <property type="molecule type" value="Genomic_DNA"/>
</dbReference>
<dbReference type="GO" id="GO:0005576">
    <property type="term" value="C:extracellular region"/>
    <property type="evidence" value="ECO:0007669"/>
    <property type="project" value="UniProtKB-SubCell"/>
</dbReference>
<dbReference type="InterPro" id="IPR001029">
    <property type="entry name" value="Flagellin_N"/>
</dbReference>
<evidence type="ECO:0000313" key="7">
    <source>
        <dbReference type="Proteomes" id="UP000509702"/>
    </source>
</evidence>
<protein>
    <recommendedName>
        <fullName evidence="3">Flagellin</fullName>
    </recommendedName>
</protein>
<dbReference type="PANTHER" id="PTHR42792">
    <property type="entry name" value="FLAGELLIN"/>
    <property type="match status" value="1"/>
</dbReference>
<dbReference type="KEGG" id="aoz:HUE56_23635"/>
<dbReference type="InterPro" id="IPR001492">
    <property type="entry name" value="Flagellin"/>
</dbReference>
<dbReference type="GO" id="GO:0005198">
    <property type="term" value="F:structural molecule activity"/>
    <property type="evidence" value="ECO:0007669"/>
    <property type="project" value="UniProtKB-UniRule"/>
</dbReference>
<evidence type="ECO:0000256" key="1">
    <source>
        <dbReference type="ARBA" id="ARBA00005709"/>
    </source>
</evidence>
<dbReference type="SUPFAM" id="SSF64518">
    <property type="entry name" value="Phase 1 flagellin"/>
    <property type="match status" value="1"/>
</dbReference>
<dbReference type="AlphaFoldDB" id="A0A6N1ANU4"/>
<comment type="subcellular location">
    <subcellularLocation>
        <location evidence="3">Secreted</location>
    </subcellularLocation>
    <subcellularLocation>
        <location evidence="3">Bacterial flagellum</location>
    </subcellularLocation>
</comment>
<evidence type="ECO:0000259" key="4">
    <source>
        <dbReference type="Pfam" id="PF00669"/>
    </source>
</evidence>
<evidence type="ECO:0000259" key="5">
    <source>
        <dbReference type="Pfam" id="PF00700"/>
    </source>
</evidence>
<evidence type="ECO:0000256" key="3">
    <source>
        <dbReference type="RuleBase" id="RU362073"/>
    </source>
</evidence>